<organism evidence="2 3">
    <name type="scientific">Afipia broomeae ATCC 49717</name>
    <dbReference type="NCBI Taxonomy" id="883078"/>
    <lineage>
        <taxon>Bacteria</taxon>
        <taxon>Pseudomonadati</taxon>
        <taxon>Pseudomonadota</taxon>
        <taxon>Alphaproteobacteria</taxon>
        <taxon>Hyphomicrobiales</taxon>
        <taxon>Nitrobacteraceae</taxon>
        <taxon>Afipia</taxon>
    </lineage>
</organism>
<dbReference type="RefSeq" id="WP_006023146.1">
    <property type="nucleotide sequence ID" value="NZ_KB375284.1"/>
</dbReference>
<dbReference type="PATRIC" id="fig|883078.3.peg.4589"/>
<evidence type="ECO:0000256" key="1">
    <source>
        <dbReference type="SAM" id="Phobius"/>
    </source>
</evidence>
<keyword evidence="1" id="KW-0812">Transmembrane</keyword>
<keyword evidence="3" id="KW-1185">Reference proteome</keyword>
<sequence length="122" mass="13003">MDIQIGQKKPRGKARRIRRGFLMFLAATYLFVCFGQTISCADEVLADITIATAMDKADTQDGDGSQAPVLVKHCPMCAPMVAPVSASVLQPDSAVSRLAFAPPSFHLGSHGHLDPPPPKSLT</sequence>
<dbReference type="HOGENOM" id="CLU_2012856_0_0_5"/>
<reference evidence="2 3" key="1">
    <citation type="submission" date="2012-04" db="EMBL/GenBank/DDBJ databases">
        <title>The Genome Sequence of Afipia broomeae ATCC 49717.</title>
        <authorList>
            <consortium name="The Broad Institute Genome Sequencing Platform"/>
            <person name="Earl A."/>
            <person name="Ward D."/>
            <person name="Feldgarden M."/>
            <person name="Gevers D."/>
            <person name="Huys G."/>
            <person name="Walker B."/>
            <person name="Young S.K."/>
            <person name="Zeng Q."/>
            <person name="Gargeya S."/>
            <person name="Fitzgerald M."/>
            <person name="Haas B."/>
            <person name="Abouelleil A."/>
            <person name="Alvarado L."/>
            <person name="Arachchi H.M."/>
            <person name="Berlin A."/>
            <person name="Chapman S.B."/>
            <person name="Goldberg J."/>
            <person name="Griggs A."/>
            <person name="Gujja S."/>
            <person name="Hansen M."/>
            <person name="Howarth C."/>
            <person name="Imamovic A."/>
            <person name="Larimer J."/>
            <person name="McCowen C."/>
            <person name="Montmayeur A."/>
            <person name="Murphy C."/>
            <person name="Neiman D."/>
            <person name="Pearson M."/>
            <person name="Priest M."/>
            <person name="Roberts A."/>
            <person name="Saif S."/>
            <person name="Shea T."/>
            <person name="Sisk P."/>
            <person name="Sykes S."/>
            <person name="Wortman J."/>
            <person name="Nusbaum C."/>
            <person name="Birren B."/>
        </authorList>
    </citation>
    <scope>NUCLEOTIDE SEQUENCE [LARGE SCALE GENOMIC DNA]</scope>
    <source>
        <strain evidence="2 3">ATCC 49717</strain>
    </source>
</reference>
<dbReference type="EMBL" id="AGWX01000005">
    <property type="protein sequence ID" value="EKS34535.1"/>
    <property type="molecule type" value="Genomic_DNA"/>
</dbReference>
<evidence type="ECO:0000313" key="3">
    <source>
        <dbReference type="Proteomes" id="UP000001096"/>
    </source>
</evidence>
<evidence type="ECO:0000313" key="2">
    <source>
        <dbReference type="EMBL" id="EKS34535.1"/>
    </source>
</evidence>
<dbReference type="Proteomes" id="UP000001096">
    <property type="component" value="Unassembled WGS sequence"/>
</dbReference>
<feature type="transmembrane region" description="Helical" evidence="1">
    <location>
        <begin position="21"/>
        <end position="39"/>
    </location>
</feature>
<evidence type="ECO:0008006" key="4">
    <source>
        <dbReference type="Google" id="ProtNLM"/>
    </source>
</evidence>
<dbReference type="AlphaFoldDB" id="K8P4C8"/>
<keyword evidence="1" id="KW-1133">Transmembrane helix</keyword>
<comment type="caution">
    <text evidence="2">The sequence shown here is derived from an EMBL/GenBank/DDBJ whole genome shotgun (WGS) entry which is preliminary data.</text>
</comment>
<gene>
    <name evidence="2" type="ORF">HMPREF9695_04445</name>
</gene>
<keyword evidence="1" id="KW-0472">Membrane</keyword>
<accession>K8P4C8</accession>
<protein>
    <recommendedName>
        <fullName evidence="4">DUF2946 domain-containing protein</fullName>
    </recommendedName>
</protein>
<name>K8P4C8_9BRAD</name>
<proteinExistence type="predicted"/>